<dbReference type="EMBL" id="CAMXCT020000169">
    <property type="protein sequence ID" value="CAL1128314.1"/>
    <property type="molecule type" value="Genomic_DNA"/>
</dbReference>
<dbReference type="InterPro" id="IPR046341">
    <property type="entry name" value="SET_dom_sf"/>
</dbReference>
<gene>
    <name evidence="3" type="ORF">C1SCF055_LOCUS3301</name>
</gene>
<feature type="domain" description="SET" evidence="2">
    <location>
        <begin position="317"/>
        <end position="498"/>
    </location>
</feature>
<name>A0A9P1BK94_9DINO</name>
<reference evidence="4" key="2">
    <citation type="submission" date="2024-04" db="EMBL/GenBank/DDBJ databases">
        <authorList>
            <person name="Chen Y."/>
            <person name="Shah S."/>
            <person name="Dougan E. K."/>
            <person name="Thang M."/>
            <person name="Chan C."/>
        </authorList>
    </citation>
    <scope>NUCLEOTIDE SEQUENCE [LARGE SCALE GENOMIC DNA]</scope>
</reference>
<comment type="caution">
    <text evidence="3">The sequence shown here is derived from an EMBL/GenBank/DDBJ whole genome shotgun (WGS) entry which is preliminary data.</text>
</comment>
<dbReference type="Pfam" id="PF00856">
    <property type="entry name" value="SET"/>
    <property type="match status" value="1"/>
</dbReference>
<evidence type="ECO:0000256" key="1">
    <source>
        <dbReference type="SAM" id="MobiDB-lite"/>
    </source>
</evidence>
<dbReference type="InterPro" id="IPR001214">
    <property type="entry name" value="SET_dom"/>
</dbReference>
<evidence type="ECO:0000313" key="6">
    <source>
        <dbReference type="Proteomes" id="UP001152797"/>
    </source>
</evidence>
<proteinExistence type="predicted"/>
<keyword evidence="6" id="KW-1185">Reference proteome</keyword>
<dbReference type="InterPro" id="IPR050600">
    <property type="entry name" value="SETD3_SETD6_MTase"/>
</dbReference>
<dbReference type="PANTHER" id="PTHR13271">
    <property type="entry name" value="UNCHARACTERIZED PUTATIVE METHYLTRANSFERASE"/>
    <property type="match status" value="1"/>
</dbReference>
<dbReference type="Gene3D" id="3.90.1410.10">
    <property type="entry name" value="set domain protein methyltransferase, domain 1"/>
    <property type="match status" value="1"/>
</dbReference>
<evidence type="ECO:0000259" key="2">
    <source>
        <dbReference type="Pfam" id="PF00856"/>
    </source>
</evidence>
<dbReference type="GO" id="GO:0016279">
    <property type="term" value="F:protein-lysine N-methyltransferase activity"/>
    <property type="evidence" value="ECO:0007669"/>
    <property type="project" value="TreeGrafter"/>
</dbReference>
<dbReference type="OrthoDB" id="439172at2759"/>
<protein>
    <submittedName>
        <fullName evidence="5">Protein TIC 20-v, chloroplastic</fullName>
    </submittedName>
</protein>
<evidence type="ECO:0000313" key="4">
    <source>
        <dbReference type="EMBL" id="CAL1128314.1"/>
    </source>
</evidence>
<evidence type="ECO:0000313" key="3">
    <source>
        <dbReference type="EMBL" id="CAI3974939.1"/>
    </source>
</evidence>
<dbReference type="SUPFAM" id="SSF82199">
    <property type="entry name" value="SET domain"/>
    <property type="match status" value="1"/>
</dbReference>
<organism evidence="3">
    <name type="scientific">Cladocopium goreaui</name>
    <dbReference type="NCBI Taxonomy" id="2562237"/>
    <lineage>
        <taxon>Eukaryota</taxon>
        <taxon>Sar</taxon>
        <taxon>Alveolata</taxon>
        <taxon>Dinophyceae</taxon>
        <taxon>Suessiales</taxon>
        <taxon>Symbiodiniaceae</taxon>
        <taxon>Cladocopium</taxon>
    </lineage>
</organism>
<dbReference type="AlphaFoldDB" id="A0A9P1BK94"/>
<feature type="region of interest" description="Disordered" evidence="1">
    <location>
        <begin position="201"/>
        <end position="248"/>
    </location>
</feature>
<feature type="compositionally biased region" description="Polar residues" evidence="1">
    <location>
        <begin position="213"/>
        <end position="224"/>
    </location>
</feature>
<dbReference type="EMBL" id="CAMXCT030000169">
    <property type="protein sequence ID" value="CAL4762251.1"/>
    <property type="molecule type" value="Genomic_DNA"/>
</dbReference>
<dbReference type="EMBL" id="CAMXCT010000169">
    <property type="protein sequence ID" value="CAI3974939.1"/>
    <property type="molecule type" value="Genomic_DNA"/>
</dbReference>
<dbReference type="Proteomes" id="UP001152797">
    <property type="component" value="Unassembled WGS sequence"/>
</dbReference>
<sequence>MGQRLSLTTLCGRRARLRQRAHLAACQTCQAARADGKQGYEVARLAAEAAQQAVMGFGLPYCEVAAVAFKAASEAAKENSLSHALLGIASEAAGKAAMASGASIPEASLCAGEVAAAEAMLKGSLPCFAAEQAGEAAAQAALAAGAAHQEATKLASQAAAKVASSAARADGVSADDAGEIAREAAKRAEHFALHLTPVSVLLTPGNEPESESQDPSQFTHSQQSRSDHDRDVGMPGAPEAWEGKGGPSVRPVAAARVKAVTAQNLYAKVWWLPLSPLQEKCMATLLGPPCGSDEAPLRPVTGTELQGVLCAGEVAQGLGVFAAKDFAAGELLCRVPPEALLIAGDGESLAQRYLQERSRADSDSFQAYWPSLPAKEELAPLHPLHWPPVLRRPEYVAELLRGSLAAQRTFQARLTGEVEESMLEALLVVDSRSFNITDEKGRVLRALVPFIDLVNSFVPLTSAANSWNCWFRGNLEEGAMLHAEHSIPRGTELVHCYGTFSSAELWATYGFLPLEAMESPDEAPLISVPLGSGGVQPDQLKQLKQKLEPRHWLDEQTLLFEIPWDLEDGPLDQVLELNWPGREAEVLAERLEVALQANQEAAKLQRAALQLLRNERPLLEEELAALQG</sequence>
<accession>A0A9P1BK94</accession>
<evidence type="ECO:0000313" key="5">
    <source>
        <dbReference type="EMBL" id="CAL4762251.1"/>
    </source>
</evidence>
<dbReference type="CDD" id="cd10527">
    <property type="entry name" value="SET_LSMT"/>
    <property type="match status" value="1"/>
</dbReference>
<reference evidence="3" key="1">
    <citation type="submission" date="2022-10" db="EMBL/GenBank/DDBJ databases">
        <authorList>
            <person name="Chen Y."/>
            <person name="Dougan E. K."/>
            <person name="Chan C."/>
            <person name="Rhodes N."/>
            <person name="Thang M."/>
        </authorList>
    </citation>
    <scope>NUCLEOTIDE SEQUENCE</scope>
</reference>